<reference evidence="2 3" key="1">
    <citation type="journal article" date="2018" name="Gigascience">
        <title>Genomes of trombidid mites reveal novel predicted allergens and laterally-transferred genes associated with secondary metabolism.</title>
        <authorList>
            <person name="Dong X."/>
            <person name="Chaisiri K."/>
            <person name="Xia D."/>
            <person name="Armstrong S.D."/>
            <person name="Fang Y."/>
            <person name="Donnelly M.J."/>
            <person name="Kadowaki T."/>
            <person name="McGarry J.W."/>
            <person name="Darby A.C."/>
            <person name="Makepeace B.L."/>
        </authorList>
    </citation>
    <scope>NUCLEOTIDE SEQUENCE [LARGE SCALE GENOMIC DNA]</scope>
    <source>
        <strain evidence="2">UoL-UT</strain>
    </source>
</reference>
<dbReference type="SMART" id="SM00409">
    <property type="entry name" value="IG"/>
    <property type="match status" value="2"/>
</dbReference>
<feature type="non-terminal residue" evidence="2">
    <location>
        <position position="299"/>
    </location>
</feature>
<dbReference type="AlphaFoldDB" id="A0A443SVL6"/>
<dbReference type="InterPro" id="IPR013783">
    <property type="entry name" value="Ig-like_fold"/>
</dbReference>
<dbReference type="PANTHER" id="PTHR23278">
    <property type="entry name" value="SIDESTEP PROTEIN"/>
    <property type="match status" value="1"/>
</dbReference>
<feature type="domain" description="Ig-like" evidence="1">
    <location>
        <begin position="172"/>
        <end position="272"/>
    </location>
</feature>
<dbReference type="OrthoDB" id="6515144at2759"/>
<dbReference type="Gene3D" id="2.60.40.10">
    <property type="entry name" value="Immunoglobulins"/>
    <property type="match status" value="2"/>
</dbReference>
<proteinExistence type="predicted"/>
<evidence type="ECO:0000313" key="3">
    <source>
        <dbReference type="Proteomes" id="UP000288716"/>
    </source>
</evidence>
<dbReference type="Pfam" id="PF07686">
    <property type="entry name" value="V-set"/>
    <property type="match status" value="1"/>
</dbReference>
<evidence type="ECO:0000259" key="1">
    <source>
        <dbReference type="PROSITE" id="PS50835"/>
    </source>
</evidence>
<dbReference type="InterPro" id="IPR007110">
    <property type="entry name" value="Ig-like_dom"/>
</dbReference>
<evidence type="ECO:0000313" key="2">
    <source>
        <dbReference type="EMBL" id="RWS31547.1"/>
    </source>
</evidence>
<dbReference type="InterPro" id="IPR003599">
    <property type="entry name" value="Ig_sub"/>
</dbReference>
<organism evidence="2 3">
    <name type="scientific">Leptotrombidium deliense</name>
    <dbReference type="NCBI Taxonomy" id="299467"/>
    <lineage>
        <taxon>Eukaryota</taxon>
        <taxon>Metazoa</taxon>
        <taxon>Ecdysozoa</taxon>
        <taxon>Arthropoda</taxon>
        <taxon>Chelicerata</taxon>
        <taxon>Arachnida</taxon>
        <taxon>Acari</taxon>
        <taxon>Acariformes</taxon>
        <taxon>Trombidiformes</taxon>
        <taxon>Prostigmata</taxon>
        <taxon>Anystina</taxon>
        <taxon>Parasitengona</taxon>
        <taxon>Trombiculoidea</taxon>
        <taxon>Trombiculidae</taxon>
        <taxon>Leptotrombidium</taxon>
    </lineage>
</organism>
<dbReference type="SUPFAM" id="SSF48726">
    <property type="entry name" value="Immunoglobulin"/>
    <property type="match status" value="2"/>
</dbReference>
<dbReference type="EMBL" id="NCKV01000132">
    <property type="protein sequence ID" value="RWS31547.1"/>
    <property type="molecule type" value="Genomic_DNA"/>
</dbReference>
<dbReference type="Proteomes" id="UP000288716">
    <property type="component" value="Unassembled WGS sequence"/>
</dbReference>
<gene>
    <name evidence="2" type="ORF">B4U80_04079</name>
</gene>
<sequence length="299" mass="34032">KNASYQKEQVIQITSERLALITRTFKATIYDVKFSKKLVSTFQYCSFLAVYPELKIVVGSSAQLPCNISSPTDDSIQLILWYKSSTGVDNTVGTGPPFYTVDARSAASLQQSKHFLADSYRERITFNLSVHTATLHIDSVREDDASNYSCRVDYKWSRTSISVTRLFVVVPPKDVIVIDKESGARLHTVAGPYKEGSDLRLKCVAIGGKPSPSLIWFFDNQMIDDSYFTENTTENVVNELLLKQLKRDFVDSVLSCKADNYYLLPPISASLRLEIYRKYYLFVLLFCSFKRRENRVVKL</sequence>
<keyword evidence="3" id="KW-1185">Reference proteome</keyword>
<name>A0A443SVL6_9ACAR</name>
<dbReference type="VEuPathDB" id="VectorBase:LDEU000493"/>
<dbReference type="PANTHER" id="PTHR23278:SF19">
    <property type="entry name" value="OBSCURIN"/>
    <property type="match status" value="1"/>
</dbReference>
<dbReference type="PROSITE" id="PS50835">
    <property type="entry name" value="IG_LIKE"/>
    <property type="match status" value="2"/>
</dbReference>
<dbReference type="InterPro" id="IPR013106">
    <property type="entry name" value="Ig_V-set"/>
</dbReference>
<dbReference type="InterPro" id="IPR003598">
    <property type="entry name" value="Ig_sub2"/>
</dbReference>
<feature type="non-terminal residue" evidence="2">
    <location>
        <position position="1"/>
    </location>
</feature>
<accession>A0A443SVL6</accession>
<dbReference type="InterPro" id="IPR036179">
    <property type="entry name" value="Ig-like_dom_sf"/>
</dbReference>
<feature type="domain" description="Ig-like" evidence="1">
    <location>
        <begin position="59"/>
        <end position="164"/>
    </location>
</feature>
<dbReference type="SMART" id="SM00408">
    <property type="entry name" value="IGc2"/>
    <property type="match status" value="2"/>
</dbReference>
<protein>
    <submittedName>
        <fullName evidence="2">Nectin-2-like protein</fullName>
    </submittedName>
</protein>
<comment type="caution">
    <text evidence="2">The sequence shown here is derived from an EMBL/GenBank/DDBJ whole genome shotgun (WGS) entry which is preliminary data.</text>
</comment>
<dbReference type="STRING" id="299467.A0A443SVL6"/>